<keyword evidence="7" id="KW-1185">Reference proteome</keyword>
<feature type="compositionally biased region" description="Pro residues" evidence="4">
    <location>
        <begin position="159"/>
        <end position="174"/>
    </location>
</feature>
<dbReference type="GO" id="GO:0015031">
    <property type="term" value="P:protein transport"/>
    <property type="evidence" value="ECO:0007669"/>
    <property type="project" value="InterPro"/>
</dbReference>
<evidence type="ECO:0000256" key="3">
    <source>
        <dbReference type="SAM" id="Coils"/>
    </source>
</evidence>
<feature type="compositionally biased region" description="Polar residues" evidence="4">
    <location>
        <begin position="298"/>
        <end position="311"/>
    </location>
</feature>
<feature type="compositionally biased region" description="Pro residues" evidence="4">
    <location>
        <begin position="342"/>
        <end position="352"/>
    </location>
</feature>
<dbReference type="OrthoDB" id="306304at2759"/>
<dbReference type="EMBL" id="FJOG01000003">
    <property type="protein sequence ID" value="CZR53033.1"/>
    <property type="molecule type" value="Genomic_DNA"/>
</dbReference>
<organism evidence="6 7">
    <name type="scientific">Phialocephala subalpina</name>
    <dbReference type="NCBI Taxonomy" id="576137"/>
    <lineage>
        <taxon>Eukaryota</taxon>
        <taxon>Fungi</taxon>
        <taxon>Dikarya</taxon>
        <taxon>Ascomycota</taxon>
        <taxon>Pezizomycotina</taxon>
        <taxon>Leotiomycetes</taxon>
        <taxon>Helotiales</taxon>
        <taxon>Mollisiaceae</taxon>
        <taxon>Phialocephala</taxon>
        <taxon>Phialocephala fortinii species complex</taxon>
    </lineage>
</organism>
<feature type="compositionally biased region" description="Low complexity" evidence="4">
    <location>
        <begin position="287"/>
        <end position="297"/>
    </location>
</feature>
<evidence type="ECO:0000256" key="2">
    <source>
        <dbReference type="ARBA" id="ARBA00023054"/>
    </source>
</evidence>
<feature type="region of interest" description="Disordered" evidence="4">
    <location>
        <begin position="149"/>
        <end position="358"/>
    </location>
</feature>
<dbReference type="InterPro" id="IPR052070">
    <property type="entry name" value="ESCRT-I_UEV_domain"/>
</dbReference>
<dbReference type="InterPro" id="IPR017916">
    <property type="entry name" value="SB_dom"/>
</dbReference>
<dbReference type="AlphaFoldDB" id="A0A1L7WJV8"/>
<dbReference type="CDD" id="cd11685">
    <property type="entry name" value="UEV_TSG101-like"/>
    <property type="match status" value="1"/>
</dbReference>
<dbReference type="SUPFAM" id="SSF54495">
    <property type="entry name" value="UBC-like"/>
    <property type="match status" value="1"/>
</dbReference>
<protein>
    <submittedName>
        <fullName evidence="6">Related to component of actin cortical patches LAS17</fullName>
    </submittedName>
</protein>
<feature type="coiled-coil region" evidence="3">
    <location>
        <begin position="414"/>
        <end position="441"/>
    </location>
</feature>
<dbReference type="Gene3D" id="3.10.110.10">
    <property type="entry name" value="Ubiquitin Conjugating Enzyme"/>
    <property type="match status" value="1"/>
</dbReference>
<feature type="compositionally biased region" description="Low complexity" evidence="4">
    <location>
        <begin position="234"/>
        <end position="245"/>
    </location>
</feature>
<dbReference type="Pfam" id="PF09454">
    <property type="entry name" value="Vps23_core"/>
    <property type="match status" value="1"/>
</dbReference>
<feature type="compositionally biased region" description="Polar residues" evidence="4">
    <location>
        <begin position="178"/>
        <end position="187"/>
    </location>
</feature>
<gene>
    <name evidence="6" type="ORF">PAC_02911</name>
</gene>
<evidence type="ECO:0000256" key="1">
    <source>
        <dbReference type="ARBA" id="ARBA00009594"/>
    </source>
</evidence>
<dbReference type="Gene3D" id="6.10.140.820">
    <property type="match status" value="1"/>
</dbReference>
<feature type="compositionally biased region" description="Low complexity" evidence="4">
    <location>
        <begin position="318"/>
        <end position="341"/>
    </location>
</feature>
<dbReference type="InterPro" id="IPR008883">
    <property type="entry name" value="UEV_N"/>
</dbReference>
<dbReference type="STRING" id="576137.A0A1L7WJV8"/>
<name>A0A1L7WJV8_9HELO</name>
<evidence type="ECO:0000256" key="4">
    <source>
        <dbReference type="SAM" id="MobiDB-lite"/>
    </source>
</evidence>
<feature type="domain" description="UEV" evidence="5">
    <location>
        <begin position="7"/>
        <end position="152"/>
    </location>
</feature>
<dbReference type="InterPro" id="IPR016135">
    <property type="entry name" value="UBQ-conjugating_enzyme/RWD"/>
</dbReference>
<feature type="compositionally biased region" description="Pro residues" evidence="4">
    <location>
        <begin position="217"/>
        <end position="226"/>
    </location>
</feature>
<keyword evidence="2 3" id="KW-0175">Coiled coil</keyword>
<proteinExistence type="inferred from homology"/>
<evidence type="ECO:0000313" key="6">
    <source>
        <dbReference type="EMBL" id="CZR53033.1"/>
    </source>
</evidence>
<dbReference type="PROSITE" id="PS51322">
    <property type="entry name" value="UEV"/>
    <property type="match status" value="1"/>
</dbReference>
<dbReference type="Pfam" id="PF05743">
    <property type="entry name" value="UEV"/>
    <property type="match status" value="1"/>
</dbReference>
<dbReference type="PANTHER" id="PTHR23306:SF3">
    <property type="entry name" value="TUMOR SUPPRESSOR PROTEIN 101"/>
    <property type="match status" value="1"/>
</dbReference>
<dbReference type="GO" id="GO:0043130">
    <property type="term" value="F:ubiquitin binding"/>
    <property type="evidence" value="ECO:0007669"/>
    <property type="project" value="TreeGrafter"/>
</dbReference>
<sequence length="526" mass="58125">MAAVKQQVLNWLYSVLTSEYRDVNRTYNDVAQTLSHYSSLSPRTDVYTYENGKSALLLQLSGTLPVVFRGTTYRFPITLWIPHAYPLEPPLVYATPTEGMMVRPGQHVDPQGKIYHPYLVGWAEFWDKSNVLDFLAILREIFAKEPPVISRQQQAPRPQQAPVPPPIPPLPPGVGRPVSQSPTQTNEPARPPPPPPKPNNNPQQYSAAGPSRRNSGPPLPPLPPQPNQEAPRYSQQVQQPSSGQPHAPQRSSTLRYESAPPLPPQPQRQSMMGEPTYGRTPIDPYRQSSQGQQYQQSLPPSNSNPQYNAQLNRPPPSYTQQQPSYQGQQPQWQQYPQQAPQQPQPKPPPPPDLLDAPLVLDVPSESSTNLPAPPVPPNPEKDMLLHNLGRAICSQRQHTLTQTTSSLPGLDAQHKAMLNTLSNMQAEIQALESLNTLLNSNTNILHTALHDADSVIESSQHRTAPSVDELLVAPTVVANQLYDLVCEERSLGDALFVLGRAVEKGRITPAKALVKKIGKGMGLNAY</sequence>
<reference evidence="6 7" key="1">
    <citation type="submission" date="2016-03" db="EMBL/GenBank/DDBJ databases">
        <authorList>
            <person name="Ploux O."/>
        </authorList>
    </citation>
    <scope>NUCLEOTIDE SEQUENCE [LARGE SCALE GENOMIC DNA]</scope>
    <source>
        <strain evidence="6 7">UAMH 11012</strain>
    </source>
</reference>
<dbReference type="PANTHER" id="PTHR23306">
    <property type="entry name" value="TUMOR SUSCEPTIBILITY GENE 101 PROTEIN-RELATED"/>
    <property type="match status" value="1"/>
</dbReference>
<evidence type="ECO:0000313" key="7">
    <source>
        <dbReference type="Proteomes" id="UP000184330"/>
    </source>
</evidence>
<evidence type="ECO:0000259" key="5">
    <source>
        <dbReference type="PROSITE" id="PS51322"/>
    </source>
</evidence>
<accession>A0A1L7WJV8</accession>
<comment type="similarity">
    <text evidence="1">Belongs to the ubiquitin-conjugating enzyme family. UEV subfamily.</text>
</comment>
<dbReference type="GO" id="GO:0000813">
    <property type="term" value="C:ESCRT I complex"/>
    <property type="evidence" value="ECO:0007669"/>
    <property type="project" value="TreeGrafter"/>
</dbReference>
<feature type="compositionally biased region" description="Pro residues" evidence="4">
    <location>
        <begin position="189"/>
        <end position="199"/>
    </location>
</feature>
<dbReference type="Proteomes" id="UP000184330">
    <property type="component" value="Unassembled WGS sequence"/>
</dbReference>